<feature type="transmembrane region" description="Helical" evidence="1">
    <location>
        <begin position="463"/>
        <end position="483"/>
    </location>
</feature>
<evidence type="ECO:0000256" key="1">
    <source>
        <dbReference type="SAM" id="Phobius"/>
    </source>
</evidence>
<dbReference type="AlphaFoldDB" id="A0AA86NJC8"/>
<proteinExistence type="predicted"/>
<reference evidence="3 4" key="2">
    <citation type="submission" date="2024-07" db="EMBL/GenBank/DDBJ databases">
        <authorList>
            <person name="Akdeniz Z."/>
        </authorList>
    </citation>
    <scope>NUCLEOTIDE SEQUENCE [LARGE SCALE GENOMIC DNA]</scope>
</reference>
<comment type="caution">
    <text evidence="2">The sequence shown here is derived from an EMBL/GenBank/DDBJ whole genome shotgun (WGS) entry which is preliminary data.</text>
</comment>
<dbReference type="EMBL" id="CATOUU010000195">
    <property type="protein sequence ID" value="CAI9920103.1"/>
    <property type="molecule type" value="Genomic_DNA"/>
</dbReference>
<keyword evidence="1" id="KW-1133">Transmembrane helix</keyword>
<keyword evidence="1" id="KW-0812">Transmembrane</keyword>
<sequence>MMYFIEILSYSQPNRQTLFKCYTMQSSLEFNKNLMQFIVHLDSANNSACKVFPIGVKANLSMTSPSFDNITIITQDFSYSQTSELLFEIPYVLTDLQIQELEAETLAYITIYSFSEISTTEIMIFDETLSQLSDCFSSINVTLQFSGFLLQLAPTQFCNNQMKLEASSPDNFIEQISLTVFESRYLIPTAQIVPHYEDSLITYQYTTTDQSELTDLMNLQQLEFITGTVSFESNQGGILVEFVFNLENIFYQTLQNVLVNPVVSTSENSFFVQIQVNVAAIQTITGYTSYNYRLNLEKDGIQTQLIIINTSRHYHPQQYEIVQFNCQTINEKMKTDCLKFYKYDKFDSIVVDLQFLQDTELIDHCKESASFMDTPWDKAFVQVSKSQICVTPSAITGVKNYRLQYKQITLTNPAITGNMYCYQCSSRCKDFKQDNYYIFGDEQFVVITALLFKFEYSQVTIEATVIGIFFITFSLVYCVLQVLKTAKIIQQMKKKKNQIQ</sequence>
<evidence type="ECO:0008006" key="5">
    <source>
        <dbReference type="Google" id="ProtNLM"/>
    </source>
</evidence>
<evidence type="ECO:0000313" key="4">
    <source>
        <dbReference type="Proteomes" id="UP001642409"/>
    </source>
</evidence>
<name>A0AA86NJC8_9EUKA</name>
<dbReference type="EMBL" id="CAXDID020000058">
    <property type="protein sequence ID" value="CAL6008854.1"/>
    <property type="molecule type" value="Genomic_DNA"/>
</dbReference>
<reference evidence="2" key="1">
    <citation type="submission" date="2023-06" db="EMBL/GenBank/DDBJ databases">
        <authorList>
            <person name="Kurt Z."/>
        </authorList>
    </citation>
    <scope>NUCLEOTIDE SEQUENCE</scope>
</reference>
<keyword evidence="4" id="KW-1185">Reference proteome</keyword>
<gene>
    <name evidence="3" type="ORF">HINF_LOCUS21319</name>
    <name evidence="2" type="ORF">HINF_LOCUS7748</name>
</gene>
<accession>A0AA86NJC8</accession>
<evidence type="ECO:0000313" key="3">
    <source>
        <dbReference type="EMBL" id="CAL6008854.1"/>
    </source>
</evidence>
<protein>
    <recommendedName>
        <fullName evidence="5">Transmembrane protein</fullName>
    </recommendedName>
</protein>
<dbReference type="Proteomes" id="UP001642409">
    <property type="component" value="Unassembled WGS sequence"/>
</dbReference>
<evidence type="ECO:0000313" key="2">
    <source>
        <dbReference type="EMBL" id="CAI9920103.1"/>
    </source>
</evidence>
<keyword evidence="1" id="KW-0472">Membrane</keyword>
<organism evidence="2">
    <name type="scientific">Hexamita inflata</name>
    <dbReference type="NCBI Taxonomy" id="28002"/>
    <lineage>
        <taxon>Eukaryota</taxon>
        <taxon>Metamonada</taxon>
        <taxon>Diplomonadida</taxon>
        <taxon>Hexamitidae</taxon>
        <taxon>Hexamitinae</taxon>
        <taxon>Hexamita</taxon>
    </lineage>
</organism>